<proteinExistence type="predicted"/>
<reference evidence="3" key="2">
    <citation type="submission" date="2020-10" db="UniProtKB">
        <authorList>
            <consortium name="WormBaseParasite"/>
        </authorList>
    </citation>
    <scope>IDENTIFICATION</scope>
</reference>
<feature type="signal peptide" evidence="1">
    <location>
        <begin position="1"/>
        <end position="20"/>
    </location>
</feature>
<evidence type="ECO:0000313" key="3">
    <source>
        <dbReference type="WBParaSite" id="Pan_g16526.t1"/>
    </source>
</evidence>
<protein>
    <submittedName>
        <fullName evidence="3">DUF725 domain-containing protein</fullName>
    </submittedName>
</protein>
<organism evidence="2 3">
    <name type="scientific">Panagrellus redivivus</name>
    <name type="common">Microworm</name>
    <dbReference type="NCBI Taxonomy" id="6233"/>
    <lineage>
        <taxon>Eukaryota</taxon>
        <taxon>Metazoa</taxon>
        <taxon>Ecdysozoa</taxon>
        <taxon>Nematoda</taxon>
        <taxon>Chromadorea</taxon>
        <taxon>Rhabditida</taxon>
        <taxon>Tylenchina</taxon>
        <taxon>Panagrolaimomorpha</taxon>
        <taxon>Panagrolaimoidea</taxon>
        <taxon>Panagrolaimidae</taxon>
        <taxon>Panagrellus</taxon>
    </lineage>
</organism>
<evidence type="ECO:0000313" key="2">
    <source>
        <dbReference type="Proteomes" id="UP000492821"/>
    </source>
</evidence>
<accession>A0A7E4V5Y2</accession>
<feature type="chain" id="PRO_5028971150" evidence="1">
    <location>
        <begin position="21"/>
        <end position="318"/>
    </location>
</feature>
<dbReference type="Proteomes" id="UP000492821">
    <property type="component" value="Unassembled WGS sequence"/>
</dbReference>
<name>A0A7E4V5Y2_PANRE</name>
<sequence>MPSVIVLTTVLLFGAGVAHGDAFIYKHVDKELVFQAQKIGEGARAQYIQSVNGILDEEIRRAKYLDALELCDRIGNEEAAVLVRQTAAQARQSDARELMKLGLREFQSQFMTLPVPLMRKVMQMACAKHERQLQCGAVFEGKAITERRIDDLKTIGNHKLMFEYECVDPEFAPRVYPCIGESVPALRAKCGIHMDNYFKVREANNAQIMSTYDRSVNTVKSLKASEGSNQAMLNAFIFKSAMRQIVQKEGEKCDLFKTMRSCVYPIIMNSCGFEAAHAYNESVSLGYLRIERNERLHFDFGIFQIPVDPRCRELTTLV</sequence>
<reference evidence="2" key="1">
    <citation type="journal article" date="2013" name="Genetics">
        <title>The draft genome and transcriptome of Panagrellus redivivus are shaped by the harsh demands of a free-living lifestyle.</title>
        <authorList>
            <person name="Srinivasan J."/>
            <person name="Dillman A.R."/>
            <person name="Macchietto M.G."/>
            <person name="Heikkinen L."/>
            <person name="Lakso M."/>
            <person name="Fracchia K.M."/>
            <person name="Antoshechkin I."/>
            <person name="Mortazavi A."/>
            <person name="Wong G."/>
            <person name="Sternberg P.W."/>
        </authorList>
    </citation>
    <scope>NUCLEOTIDE SEQUENCE [LARGE SCALE GENOMIC DNA]</scope>
    <source>
        <strain evidence="2">MT8872</strain>
    </source>
</reference>
<keyword evidence="1" id="KW-0732">Signal</keyword>
<evidence type="ECO:0000256" key="1">
    <source>
        <dbReference type="SAM" id="SignalP"/>
    </source>
</evidence>
<dbReference type="AlphaFoldDB" id="A0A7E4V5Y2"/>
<keyword evidence="2" id="KW-1185">Reference proteome</keyword>
<dbReference type="WBParaSite" id="Pan_g16526.t1">
    <property type="protein sequence ID" value="Pan_g16526.t1"/>
    <property type="gene ID" value="Pan_g16526"/>
</dbReference>